<gene>
    <name evidence="2" type="ORF">DFH94DRAFT_723573</name>
</gene>
<proteinExistence type="predicted"/>
<evidence type="ECO:0000259" key="1">
    <source>
        <dbReference type="Pfam" id="PF20149"/>
    </source>
</evidence>
<dbReference type="Proteomes" id="UP000759537">
    <property type="component" value="Unassembled WGS sequence"/>
</dbReference>
<dbReference type="InterPro" id="IPR045341">
    <property type="entry name" value="DUF6532"/>
</dbReference>
<dbReference type="AlphaFoldDB" id="A0A9P5TC18"/>
<evidence type="ECO:0000313" key="2">
    <source>
        <dbReference type="EMBL" id="KAF8483697.1"/>
    </source>
</evidence>
<keyword evidence="3" id="KW-1185">Reference proteome</keyword>
<dbReference type="Pfam" id="PF20149">
    <property type="entry name" value="DUF6532"/>
    <property type="match status" value="1"/>
</dbReference>
<dbReference type="EMBL" id="WHVB01000004">
    <property type="protein sequence ID" value="KAF8483697.1"/>
    <property type="molecule type" value="Genomic_DNA"/>
</dbReference>
<feature type="domain" description="DUF6532" evidence="1">
    <location>
        <begin position="82"/>
        <end position="233"/>
    </location>
</feature>
<name>A0A9P5TC18_9AGAM</name>
<accession>A0A9P5TC18</accession>
<evidence type="ECO:0000313" key="3">
    <source>
        <dbReference type="Proteomes" id="UP000759537"/>
    </source>
</evidence>
<reference evidence="2" key="2">
    <citation type="journal article" date="2020" name="Nat. Commun.">
        <title>Large-scale genome sequencing of mycorrhizal fungi provides insights into the early evolution of symbiotic traits.</title>
        <authorList>
            <person name="Miyauchi S."/>
            <person name="Kiss E."/>
            <person name="Kuo A."/>
            <person name="Drula E."/>
            <person name="Kohler A."/>
            <person name="Sanchez-Garcia M."/>
            <person name="Morin E."/>
            <person name="Andreopoulos B."/>
            <person name="Barry K.W."/>
            <person name="Bonito G."/>
            <person name="Buee M."/>
            <person name="Carver A."/>
            <person name="Chen C."/>
            <person name="Cichocki N."/>
            <person name="Clum A."/>
            <person name="Culley D."/>
            <person name="Crous P.W."/>
            <person name="Fauchery L."/>
            <person name="Girlanda M."/>
            <person name="Hayes R.D."/>
            <person name="Keri Z."/>
            <person name="LaButti K."/>
            <person name="Lipzen A."/>
            <person name="Lombard V."/>
            <person name="Magnuson J."/>
            <person name="Maillard F."/>
            <person name="Murat C."/>
            <person name="Nolan M."/>
            <person name="Ohm R.A."/>
            <person name="Pangilinan J."/>
            <person name="Pereira M.F."/>
            <person name="Perotto S."/>
            <person name="Peter M."/>
            <person name="Pfister S."/>
            <person name="Riley R."/>
            <person name="Sitrit Y."/>
            <person name="Stielow J.B."/>
            <person name="Szollosi G."/>
            <person name="Zifcakova L."/>
            <person name="Stursova M."/>
            <person name="Spatafora J.W."/>
            <person name="Tedersoo L."/>
            <person name="Vaario L.M."/>
            <person name="Yamada A."/>
            <person name="Yan M."/>
            <person name="Wang P."/>
            <person name="Xu J."/>
            <person name="Bruns T."/>
            <person name="Baldrian P."/>
            <person name="Vilgalys R."/>
            <person name="Dunand C."/>
            <person name="Henrissat B."/>
            <person name="Grigoriev I.V."/>
            <person name="Hibbett D."/>
            <person name="Nagy L.G."/>
            <person name="Martin F.M."/>
        </authorList>
    </citation>
    <scope>NUCLEOTIDE SEQUENCE</scope>
    <source>
        <strain evidence="2">Prilba</strain>
    </source>
</reference>
<protein>
    <recommendedName>
        <fullName evidence="1">DUF6532 domain-containing protein</fullName>
    </recommendedName>
</protein>
<reference evidence="2" key="1">
    <citation type="submission" date="2019-10" db="EMBL/GenBank/DDBJ databases">
        <authorList>
            <consortium name="DOE Joint Genome Institute"/>
            <person name="Kuo A."/>
            <person name="Miyauchi S."/>
            <person name="Kiss E."/>
            <person name="Drula E."/>
            <person name="Kohler A."/>
            <person name="Sanchez-Garcia M."/>
            <person name="Andreopoulos B."/>
            <person name="Barry K.W."/>
            <person name="Bonito G."/>
            <person name="Buee M."/>
            <person name="Carver A."/>
            <person name="Chen C."/>
            <person name="Cichocki N."/>
            <person name="Clum A."/>
            <person name="Culley D."/>
            <person name="Crous P.W."/>
            <person name="Fauchery L."/>
            <person name="Girlanda M."/>
            <person name="Hayes R."/>
            <person name="Keri Z."/>
            <person name="LaButti K."/>
            <person name="Lipzen A."/>
            <person name="Lombard V."/>
            <person name="Magnuson J."/>
            <person name="Maillard F."/>
            <person name="Morin E."/>
            <person name="Murat C."/>
            <person name="Nolan M."/>
            <person name="Ohm R."/>
            <person name="Pangilinan J."/>
            <person name="Pereira M."/>
            <person name="Perotto S."/>
            <person name="Peter M."/>
            <person name="Riley R."/>
            <person name="Sitrit Y."/>
            <person name="Stielow B."/>
            <person name="Szollosi G."/>
            <person name="Zifcakova L."/>
            <person name="Stursova M."/>
            <person name="Spatafora J.W."/>
            <person name="Tedersoo L."/>
            <person name="Vaario L.-M."/>
            <person name="Yamada A."/>
            <person name="Yan M."/>
            <person name="Wang P."/>
            <person name="Xu J."/>
            <person name="Bruns T."/>
            <person name="Baldrian P."/>
            <person name="Vilgalys R."/>
            <person name="Henrissat B."/>
            <person name="Grigoriev I.V."/>
            <person name="Hibbett D."/>
            <person name="Nagy L.G."/>
            <person name="Martin F.M."/>
        </authorList>
    </citation>
    <scope>NUCLEOTIDE SEQUENCE</scope>
    <source>
        <strain evidence="2">Prilba</strain>
    </source>
</reference>
<organism evidence="2 3">
    <name type="scientific">Russula ochroleuca</name>
    <dbReference type="NCBI Taxonomy" id="152965"/>
    <lineage>
        <taxon>Eukaryota</taxon>
        <taxon>Fungi</taxon>
        <taxon>Dikarya</taxon>
        <taxon>Basidiomycota</taxon>
        <taxon>Agaricomycotina</taxon>
        <taxon>Agaricomycetes</taxon>
        <taxon>Russulales</taxon>
        <taxon>Russulaceae</taxon>
        <taxon>Russula</taxon>
    </lineage>
</organism>
<comment type="caution">
    <text evidence="2">The sequence shown here is derived from an EMBL/GenBank/DDBJ whole genome shotgun (WGS) entry which is preliminary data.</text>
</comment>
<dbReference type="OrthoDB" id="3181351at2759"/>
<sequence>MNGPEWLAAINAPPKGKKRLTSEHLVRVVQGSSARTFKKRRREELPDYVTSKWFRYTFVSTYITFVGQTEDPCDVPVDLAVDVMQDIWDATCTHEYEITTSTPVYQKTVQHCEDSWRNVIGSTGITSLLALFNSREFLRDSDKERQEFAKYYLEDLRFLYKDSDRKDKKKWRGHFRNPLVVKTFAAHLTATEGAKDIPGLHDTDEETPAPIGALALACASVERALTLVATGTLTIAMAQAARGKTMTLPRTLNLSTGNEPTQQTNFSDTAWGEVTRNYAISASTLSEAKFDDIIEDAREYVKPTHAYYRTTDATDED</sequence>